<evidence type="ECO:0000256" key="12">
    <source>
        <dbReference type="ARBA" id="ARBA00077255"/>
    </source>
</evidence>
<proteinExistence type="inferred from homology"/>
<dbReference type="RefSeq" id="XP_055878093.1">
    <property type="nucleotide sequence ID" value="XM_056022118.1"/>
</dbReference>
<dbReference type="FunFam" id="3.30.230.10:FF:000032">
    <property type="entry name" value="mismatch repair endonuclease PMS2 isoform X2"/>
    <property type="match status" value="1"/>
</dbReference>
<dbReference type="OrthoDB" id="10254304at2759"/>
<dbReference type="Pfam" id="PF13589">
    <property type="entry name" value="HATPase_c_3"/>
    <property type="match status" value="1"/>
</dbReference>
<dbReference type="PROSITE" id="PS00058">
    <property type="entry name" value="DNA_MISMATCH_REPAIR_1"/>
    <property type="match status" value="1"/>
</dbReference>
<evidence type="ECO:0000256" key="5">
    <source>
        <dbReference type="ARBA" id="ARBA00022759"/>
    </source>
</evidence>
<evidence type="ECO:0000256" key="3">
    <source>
        <dbReference type="ARBA" id="ARBA00022722"/>
    </source>
</evidence>
<name>A0A9W2ZT84_BIOGL</name>
<dbReference type="InterPro" id="IPR014721">
    <property type="entry name" value="Ribsml_uS5_D2-typ_fold_subgr"/>
</dbReference>
<dbReference type="SUPFAM" id="SSF118116">
    <property type="entry name" value="DNA mismatch repair protein MutL"/>
    <property type="match status" value="1"/>
</dbReference>
<dbReference type="SUPFAM" id="SSF55874">
    <property type="entry name" value="ATPase domain of HSP90 chaperone/DNA topoisomerase II/histidine kinase"/>
    <property type="match status" value="1"/>
</dbReference>
<dbReference type="Gene3D" id="3.30.565.10">
    <property type="entry name" value="Histidine kinase-like ATPase, C-terminal domain"/>
    <property type="match status" value="1"/>
</dbReference>
<evidence type="ECO:0000313" key="18">
    <source>
        <dbReference type="RefSeq" id="XP_055878093.1"/>
    </source>
</evidence>
<sequence length="993" mass="110945">MAGAPITSIVNNMAAVCCDNTDNEMQTRPVDLDLSDFNISIQEQPESVQLRETQEDIPATTKLAPNIQAIDKASVHKICSGQVVLTLATAVKELVENSVDAGATIIEIKLREYGSESIEVSDNGQGVEEMNFEGLTLKHHTSKLQDFEDLVNVSTFGFRGEALSSLCALSNMVIVTRHQTVAVGTKLEFDLNGRIVSRKTVPRQVGTTVHIQNIFHTLPVRHKEFQRNVKKEFAKLVQVLNAYCIINTGVRISCFNQTGKGSRTSIVATNGNESIRDNISNVFGAKQLSSLLEFCQSEAKDDICEDFGIKPQQRPGVKFQIQGFVSKCEHGQGRGTTDRQFIFINKRPCDSSKIVKLVNEVYHGYNRHQYPFIVLSISVDKESVDVNVTPDKRQIFLEGEPFLLAVIKASLIQMYEPTISVYKVNNILSPANSGNSERGDNPSHSFTFGNKIKEEQELTPVPTKNACGWPDVLKRYHLKIQSLLRLRYYFALKQLASDLSNSVAKLKRSFSSAFTRNSPVTPVSPIKKAKNACPSFISNKSMSQTPQDKSSITHFFRKSVKTTTSSNNETIDSDKSVSNTDESVQLTSLQDDVFETGHIVSSDSRVSFPVDLTVCEGDHAVCDGPSTDNVCDAQAVTKLHSVSMSLSSQTMLTSHRSPGIDTSPKPETSVSDNRFKITFHTPSSQGNSGESFNCLSFQTPEKDQHNNEERRHSQAPHYEPQYQPSNLQTESQVELDLPQETSERKPLEKIIPFSMAKLKENMAALSLNVSNKNSSFSRCFRAKINPADNSSAEDELKRAISKDMFIKMEILGQFNLGFIIAKLDSDLFIIDQHATDEKYNFEMLQRNTVLQSQKLISPQTIELTASNEAILVDNLEVFKKNGFDFIVNEEALPTQRVKLVSTPVSKNWIFGKDDIEELIFMLTDSPNVMCRPTRVRMMFASRACRKSVMIGTALSQSEMRRLVNHMGELDQPWNCPHGRPTMRHLFNLDMLPS</sequence>
<dbReference type="Pfam" id="PF01119">
    <property type="entry name" value="DNA_mis_repair"/>
    <property type="match status" value="1"/>
</dbReference>
<dbReference type="InterPro" id="IPR038973">
    <property type="entry name" value="MutL/Mlh/Pms-like"/>
</dbReference>
<dbReference type="OMA" id="MRPRRMP"/>
<evidence type="ECO:0000313" key="17">
    <source>
        <dbReference type="Proteomes" id="UP001165740"/>
    </source>
</evidence>
<dbReference type="CDD" id="cd16926">
    <property type="entry name" value="HATPase_MutL-MLH-PMS-like"/>
    <property type="match status" value="1"/>
</dbReference>
<evidence type="ECO:0000256" key="13">
    <source>
        <dbReference type="ARBA" id="ARBA00083250"/>
    </source>
</evidence>
<dbReference type="Gene3D" id="3.30.230.10">
    <property type="match status" value="1"/>
</dbReference>
<organism evidence="17 18">
    <name type="scientific">Biomphalaria glabrata</name>
    <name type="common">Bloodfluke planorb</name>
    <name type="synonym">Freshwater snail</name>
    <dbReference type="NCBI Taxonomy" id="6526"/>
    <lineage>
        <taxon>Eukaryota</taxon>
        <taxon>Metazoa</taxon>
        <taxon>Spiralia</taxon>
        <taxon>Lophotrochozoa</taxon>
        <taxon>Mollusca</taxon>
        <taxon>Gastropoda</taxon>
        <taxon>Heterobranchia</taxon>
        <taxon>Euthyneura</taxon>
        <taxon>Panpulmonata</taxon>
        <taxon>Hygrophila</taxon>
        <taxon>Lymnaeoidea</taxon>
        <taxon>Planorbidae</taxon>
        <taxon>Biomphalaria</taxon>
    </lineage>
</organism>
<keyword evidence="6" id="KW-0227">DNA damage</keyword>
<dbReference type="PANTHER" id="PTHR10073:SF52">
    <property type="entry name" value="MISMATCH REPAIR ENDONUCLEASE PMS2"/>
    <property type="match status" value="1"/>
</dbReference>
<evidence type="ECO:0000256" key="4">
    <source>
        <dbReference type="ARBA" id="ARBA00022741"/>
    </source>
</evidence>
<comment type="similarity">
    <text evidence="2">Belongs to the DNA mismatch repair MutL/HexB family.</text>
</comment>
<dbReference type="GO" id="GO:0032389">
    <property type="term" value="C:MutLalpha complex"/>
    <property type="evidence" value="ECO:0007669"/>
    <property type="project" value="TreeGrafter"/>
</dbReference>
<keyword evidence="7" id="KW-0378">Hydrolase</keyword>
<dbReference type="GO" id="GO:0030983">
    <property type="term" value="F:mismatched DNA binding"/>
    <property type="evidence" value="ECO:0007669"/>
    <property type="project" value="InterPro"/>
</dbReference>
<dbReference type="GO" id="GO:0140664">
    <property type="term" value="F:ATP-dependent DNA damage sensor activity"/>
    <property type="evidence" value="ECO:0007669"/>
    <property type="project" value="InterPro"/>
</dbReference>
<feature type="compositionally biased region" description="Polar residues" evidence="14">
    <location>
        <begin position="722"/>
        <end position="732"/>
    </location>
</feature>
<gene>
    <name evidence="18" type="primary">LOC106073528</name>
</gene>
<dbReference type="Gene3D" id="3.30.1540.20">
    <property type="entry name" value="MutL, C-terminal domain, dimerisation subdomain"/>
    <property type="match status" value="1"/>
</dbReference>
<dbReference type="SMART" id="SM01340">
    <property type="entry name" value="DNA_mis_repair"/>
    <property type="match status" value="1"/>
</dbReference>
<dbReference type="InterPro" id="IPR042120">
    <property type="entry name" value="MutL_C_dimsub"/>
</dbReference>
<dbReference type="AlphaFoldDB" id="A0A9W2ZT84"/>
<dbReference type="FunFam" id="3.30.1370.100:FF:000001">
    <property type="entry name" value="Mismatch repair endonuclease pms1, putative"/>
    <property type="match status" value="1"/>
</dbReference>
<evidence type="ECO:0000256" key="8">
    <source>
        <dbReference type="ARBA" id="ARBA00022840"/>
    </source>
</evidence>
<dbReference type="Proteomes" id="UP001165740">
    <property type="component" value="Chromosome 2"/>
</dbReference>
<evidence type="ECO:0000256" key="7">
    <source>
        <dbReference type="ARBA" id="ARBA00022801"/>
    </source>
</evidence>
<dbReference type="SMART" id="SM00853">
    <property type="entry name" value="MutL_C"/>
    <property type="match status" value="1"/>
</dbReference>
<feature type="compositionally biased region" description="Basic and acidic residues" evidence="14">
    <location>
        <begin position="700"/>
        <end position="712"/>
    </location>
</feature>
<feature type="compositionally biased region" description="Polar residues" evidence="14">
    <location>
        <begin position="680"/>
        <end position="699"/>
    </location>
</feature>
<keyword evidence="4" id="KW-0547">Nucleotide-binding</keyword>
<dbReference type="InterPro" id="IPR020568">
    <property type="entry name" value="Ribosomal_Su5_D2-typ_SF"/>
</dbReference>
<feature type="domain" description="MutL C-terminal dimerisation" evidence="15">
    <location>
        <begin position="810"/>
        <end position="954"/>
    </location>
</feature>
<dbReference type="InterPro" id="IPR013507">
    <property type="entry name" value="DNA_mismatch_S5_2-like"/>
</dbReference>
<protein>
    <recommendedName>
        <fullName evidence="11">Mismatch repair endonuclease PMS2</fullName>
    </recommendedName>
    <alternativeName>
        <fullName evidence="13">DNA mismatch repair protein PMS2</fullName>
    </alternativeName>
    <alternativeName>
        <fullName evidence="12">PMS1 protein homolog 2</fullName>
    </alternativeName>
</protein>
<evidence type="ECO:0000259" key="15">
    <source>
        <dbReference type="SMART" id="SM00853"/>
    </source>
</evidence>
<dbReference type="InterPro" id="IPR042121">
    <property type="entry name" value="MutL_C_regsub"/>
</dbReference>
<keyword evidence="17" id="KW-1185">Reference proteome</keyword>
<dbReference type="GO" id="GO:0005524">
    <property type="term" value="F:ATP binding"/>
    <property type="evidence" value="ECO:0007669"/>
    <property type="project" value="UniProtKB-KW"/>
</dbReference>
<evidence type="ECO:0000256" key="1">
    <source>
        <dbReference type="ARBA" id="ARBA00004123"/>
    </source>
</evidence>
<dbReference type="InterPro" id="IPR002099">
    <property type="entry name" value="MutL/Mlh/PMS"/>
</dbReference>
<keyword evidence="9" id="KW-0539">Nucleus</keyword>
<evidence type="ECO:0000256" key="6">
    <source>
        <dbReference type="ARBA" id="ARBA00022763"/>
    </source>
</evidence>
<evidence type="ECO:0000256" key="9">
    <source>
        <dbReference type="ARBA" id="ARBA00023242"/>
    </source>
</evidence>
<keyword evidence="8" id="KW-0067">ATP-binding</keyword>
<feature type="domain" description="DNA mismatch repair protein S5" evidence="16">
    <location>
        <begin position="279"/>
        <end position="416"/>
    </location>
</feature>
<evidence type="ECO:0000259" key="16">
    <source>
        <dbReference type="SMART" id="SM01340"/>
    </source>
</evidence>
<reference evidence="18" key="1">
    <citation type="submission" date="2025-08" db="UniProtKB">
        <authorList>
            <consortium name="RefSeq"/>
        </authorList>
    </citation>
    <scope>IDENTIFICATION</scope>
</reference>
<dbReference type="FunFam" id="3.30.1540.20:FF:000019">
    <property type="entry name" value="PMS1 homolog 2, mismatch repair system component"/>
    <property type="match status" value="1"/>
</dbReference>
<dbReference type="NCBIfam" id="TIGR00585">
    <property type="entry name" value="mutl"/>
    <property type="match status" value="1"/>
</dbReference>
<accession>A0A9W2ZT84</accession>
<keyword evidence="3" id="KW-0540">Nuclease</keyword>
<feature type="region of interest" description="Disordered" evidence="14">
    <location>
        <begin position="647"/>
        <end position="742"/>
    </location>
</feature>
<comment type="catalytic activity">
    <reaction evidence="10">
        <text>ATP + H2O = ADP + phosphate + H(+)</text>
        <dbReference type="Rhea" id="RHEA:13065"/>
        <dbReference type="ChEBI" id="CHEBI:15377"/>
        <dbReference type="ChEBI" id="CHEBI:15378"/>
        <dbReference type="ChEBI" id="CHEBI:30616"/>
        <dbReference type="ChEBI" id="CHEBI:43474"/>
        <dbReference type="ChEBI" id="CHEBI:456216"/>
    </reaction>
    <physiologicalReaction direction="left-to-right" evidence="10">
        <dbReference type="Rhea" id="RHEA:13066"/>
    </physiologicalReaction>
</comment>
<comment type="subcellular location">
    <subcellularLocation>
        <location evidence="1">Nucleus</location>
    </subcellularLocation>
</comment>
<dbReference type="SUPFAM" id="SSF54211">
    <property type="entry name" value="Ribosomal protein S5 domain 2-like"/>
    <property type="match status" value="1"/>
</dbReference>
<evidence type="ECO:0000256" key="11">
    <source>
        <dbReference type="ARBA" id="ARBA00072579"/>
    </source>
</evidence>
<evidence type="ECO:0000256" key="2">
    <source>
        <dbReference type="ARBA" id="ARBA00006082"/>
    </source>
</evidence>
<dbReference type="GO" id="GO:0016887">
    <property type="term" value="F:ATP hydrolysis activity"/>
    <property type="evidence" value="ECO:0007669"/>
    <property type="project" value="InterPro"/>
</dbReference>
<dbReference type="Pfam" id="PF08676">
    <property type="entry name" value="MutL_C"/>
    <property type="match status" value="1"/>
</dbReference>
<dbReference type="GO" id="GO:0004519">
    <property type="term" value="F:endonuclease activity"/>
    <property type="evidence" value="ECO:0007669"/>
    <property type="project" value="UniProtKB-KW"/>
</dbReference>
<dbReference type="GeneID" id="106073528"/>
<dbReference type="InterPro" id="IPR036890">
    <property type="entry name" value="HATPase_C_sf"/>
</dbReference>
<evidence type="ECO:0000256" key="14">
    <source>
        <dbReference type="SAM" id="MobiDB-lite"/>
    </source>
</evidence>
<dbReference type="CDD" id="cd03484">
    <property type="entry name" value="MutL_Trans_hPMS_2_like"/>
    <property type="match status" value="1"/>
</dbReference>
<dbReference type="InterPro" id="IPR014790">
    <property type="entry name" value="MutL_C"/>
</dbReference>
<dbReference type="FunFam" id="3.30.565.10:FF:000014">
    <property type="entry name" value="Mismatch repair endonuclease pms1, putative"/>
    <property type="match status" value="1"/>
</dbReference>
<dbReference type="PANTHER" id="PTHR10073">
    <property type="entry name" value="DNA MISMATCH REPAIR PROTEIN MLH, PMS, MUTL"/>
    <property type="match status" value="1"/>
</dbReference>
<dbReference type="InterPro" id="IPR014762">
    <property type="entry name" value="DNA_mismatch_repair_CS"/>
</dbReference>
<dbReference type="InterPro" id="IPR037198">
    <property type="entry name" value="MutL_C_sf"/>
</dbReference>
<dbReference type="Gene3D" id="3.30.1370.100">
    <property type="entry name" value="MutL, C-terminal domain, regulatory subdomain"/>
    <property type="match status" value="1"/>
</dbReference>
<evidence type="ECO:0000256" key="10">
    <source>
        <dbReference type="ARBA" id="ARBA00048778"/>
    </source>
</evidence>
<dbReference type="GO" id="GO:0006298">
    <property type="term" value="P:mismatch repair"/>
    <property type="evidence" value="ECO:0007669"/>
    <property type="project" value="InterPro"/>
</dbReference>
<keyword evidence="5" id="KW-0255">Endonuclease</keyword>